<name>A0AAE0SQQ2_9BIVA</name>
<reference evidence="2" key="1">
    <citation type="journal article" date="2021" name="Genome Biol. Evol.">
        <title>A High-Quality Reference Genome for a Parasitic Bivalve with Doubly Uniparental Inheritance (Bivalvia: Unionida).</title>
        <authorList>
            <person name="Smith C.H."/>
        </authorList>
    </citation>
    <scope>NUCLEOTIDE SEQUENCE</scope>
    <source>
        <strain evidence="2">CHS0354</strain>
    </source>
</reference>
<dbReference type="EMBL" id="JAEAOA010000782">
    <property type="protein sequence ID" value="KAK3596066.1"/>
    <property type="molecule type" value="Genomic_DNA"/>
</dbReference>
<feature type="signal peptide" evidence="1">
    <location>
        <begin position="1"/>
        <end position="22"/>
    </location>
</feature>
<evidence type="ECO:0000313" key="2">
    <source>
        <dbReference type="EMBL" id="KAK3596066.1"/>
    </source>
</evidence>
<dbReference type="Proteomes" id="UP001195483">
    <property type="component" value="Unassembled WGS sequence"/>
</dbReference>
<dbReference type="AlphaFoldDB" id="A0AAE0SQQ2"/>
<reference evidence="2" key="3">
    <citation type="submission" date="2023-05" db="EMBL/GenBank/DDBJ databases">
        <authorList>
            <person name="Smith C.H."/>
        </authorList>
    </citation>
    <scope>NUCLEOTIDE SEQUENCE</scope>
    <source>
        <strain evidence="2">CHS0354</strain>
        <tissue evidence="2">Mantle</tissue>
    </source>
</reference>
<sequence>MESDILVGLLALLCSPFCPCTCLLDNVGDADLEAIRYRLQDEKEKRLLLENDVETMMLKLAELERLCKRERTPTAPVVLFQGLVTRDRTLDEVTLQFFQSHRNDGRILCASRPLICCISARFGSPFSAWLMWGNE</sequence>
<keyword evidence="1" id="KW-0732">Signal</keyword>
<gene>
    <name evidence="2" type="ORF">CHS0354_012953</name>
</gene>
<organism evidence="2 3">
    <name type="scientific">Potamilus streckersoni</name>
    <dbReference type="NCBI Taxonomy" id="2493646"/>
    <lineage>
        <taxon>Eukaryota</taxon>
        <taxon>Metazoa</taxon>
        <taxon>Spiralia</taxon>
        <taxon>Lophotrochozoa</taxon>
        <taxon>Mollusca</taxon>
        <taxon>Bivalvia</taxon>
        <taxon>Autobranchia</taxon>
        <taxon>Heteroconchia</taxon>
        <taxon>Palaeoheterodonta</taxon>
        <taxon>Unionida</taxon>
        <taxon>Unionoidea</taxon>
        <taxon>Unionidae</taxon>
        <taxon>Ambleminae</taxon>
        <taxon>Lampsilini</taxon>
        <taxon>Potamilus</taxon>
    </lineage>
</organism>
<comment type="caution">
    <text evidence="2">The sequence shown here is derived from an EMBL/GenBank/DDBJ whole genome shotgun (WGS) entry which is preliminary data.</text>
</comment>
<evidence type="ECO:0000256" key="1">
    <source>
        <dbReference type="SAM" id="SignalP"/>
    </source>
</evidence>
<evidence type="ECO:0000313" key="3">
    <source>
        <dbReference type="Proteomes" id="UP001195483"/>
    </source>
</evidence>
<keyword evidence="3" id="KW-1185">Reference proteome</keyword>
<protein>
    <submittedName>
        <fullName evidence="2">Uncharacterized protein</fullName>
    </submittedName>
</protein>
<accession>A0AAE0SQQ2</accession>
<reference evidence="2" key="2">
    <citation type="journal article" date="2021" name="Genome Biol. Evol.">
        <title>Developing a high-quality reference genome for a parasitic bivalve with doubly uniparental inheritance (Bivalvia: Unionida).</title>
        <authorList>
            <person name="Smith C.H."/>
        </authorList>
    </citation>
    <scope>NUCLEOTIDE SEQUENCE</scope>
    <source>
        <strain evidence="2">CHS0354</strain>
        <tissue evidence="2">Mantle</tissue>
    </source>
</reference>
<feature type="chain" id="PRO_5042114218" evidence="1">
    <location>
        <begin position="23"/>
        <end position="135"/>
    </location>
</feature>
<proteinExistence type="predicted"/>